<accession>A0A6C0EC18</accession>
<name>A0A6C0EC18_9ZZZZ</name>
<reference evidence="1" key="1">
    <citation type="journal article" date="2020" name="Nature">
        <title>Giant virus diversity and host interactions through global metagenomics.</title>
        <authorList>
            <person name="Schulz F."/>
            <person name="Roux S."/>
            <person name="Paez-Espino D."/>
            <person name="Jungbluth S."/>
            <person name="Walsh D.A."/>
            <person name="Denef V.J."/>
            <person name="McMahon K.D."/>
            <person name="Konstantinidis K.T."/>
            <person name="Eloe-Fadrosh E.A."/>
            <person name="Kyrpides N.C."/>
            <person name="Woyke T."/>
        </authorList>
    </citation>
    <scope>NUCLEOTIDE SEQUENCE</scope>
    <source>
        <strain evidence="1">GVMAG-M-3300023179-27</strain>
    </source>
</reference>
<dbReference type="EMBL" id="MN739789">
    <property type="protein sequence ID" value="QHT26428.1"/>
    <property type="molecule type" value="Genomic_DNA"/>
</dbReference>
<proteinExistence type="predicted"/>
<organism evidence="1">
    <name type="scientific">viral metagenome</name>
    <dbReference type="NCBI Taxonomy" id="1070528"/>
    <lineage>
        <taxon>unclassified sequences</taxon>
        <taxon>metagenomes</taxon>
        <taxon>organismal metagenomes</taxon>
    </lineage>
</organism>
<sequence>MSKDNNINKYYDMLCQKVKFIPTTNTYERYCVYSAIEKYSKTQGDIWTQRKNDWIEQTAKYNMCKKHMCPLAYNDEYEGDYGCEECGNCYTNGNFCRFYGDQCEYLVYKDDVLWKTKTTVGLNIFYEDPKIKVRYWPKK</sequence>
<dbReference type="AlphaFoldDB" id="A0A6C0EC18"/>
<protein>
    <submittedName>
        <fullName evidence="1">Uncharacterized protein</fullName>
    </submittedName>
</protein>
<evidence type="ECO:0000313" key="1">
    <source>
        <dbReference type="EMBL" id="QHT26428.1"/>
    </source>
</evidence>